<evidence type="ECO:0000313" key="2">
    <source>
        <dbReference type="EMBL" id="PFG39590.1"/>
    </source>
</evidence>
<dbReference type="AlphaFoldDB" id="A0A2A9EMY0"/>
<evidence type="ECO:0008006" key="4">
    <source>
        <dbReference type="Google" id="ProtNLM"/>
    </source>
</evidence>
<keyword evidence="3" id="KW-1185">Reference proteome</keyword>
<dbReference type="EMBL" id="PDJI01000004">
    <property type="protein sequence ID" value="PFG39590.1"/>
    <property type="molecule type" value="Genomic_DNA"/>
</dbReference>
<keyword evidence="1" id="KW-0472">Membrane</keyword>
<name>A0A2A9EMY0_9MICO</name>
<evidence type="ECO:0000256" key="1">
    <source>
        <dbReference type="SAM" id="Phobius"/>
    </source>
</evidence>
<organism evidence="2 3">
    <name type="scientific">Georgenia soli</name>
    <dbReference type="NCBI Taxonomy" id="638953"/>
    <lineage>
        <taxon>Bacteria</taxon>
        <taxon>Bacillati</taxon>
        <taxon>Actinomycetota</taxon>
        <taxon>Actinomycetes</taxon>
        <taxon>Micrococcales</taxon>
        <taxon>Bogoriellaceae</taxon>
        <taxon>Georgenia</taxon>
    </lineage>
</organism>
<reference evidence="2 3" key="1">
    <citation type="submission" date="2017-10" db="EMBL/GenBank/DDBJ databases">
        <title>Sequencing the genomes of 1000 actinobacteria strains.</title>
        <authorList>
            <person name="Klenk H.-P."/>
        </authorList>
    </citation>
    <scope>NUCLEOTIDE SEQUENCE [LARGE SCALE GENOMIC DNA]</scope>
    <source>
        <strain evidence="2 3">DSM 21838</strain>
    </source>
</reference>
<comment type="caution">
    <text evidence="2">The sequence shown here is derived from an EMBL/GenBank/DDBJ whole genome shotgun (WGS) entry which is preliminary data.</text>
</comment>
<dbReference type="OrthoDB" id="5150070at2"/>
<keyword evidence="1" id="KW-0812">Transmembrane</keyword>
<feature type="transmembrane region" description="Helical" evidence="1">
    <location>
        <begin position="12"/>
        <end position="39"/>
    </location>
</feature>
<keyword evidence="1" id="KW-1133">Transmembrane helix</keyword>
<accession>A0A2A9EMY0</accession>
<dbReference type="RefSeq" id="WP_143426987.1">
    <property type="nucleotide sequence ID" value="NZ_PDJI01000004.1"/>
</dbReference>
<sequence>MTVAAGADLADTVAQVVLVGGAVMLLLGLAAAGTVWYLVRRIRRSRRLRRGVERSRLTVRSVTGDDVARRLARMRLELQRSIDATERAIGSAQAQRAPVGGMPSIAASLVRTGHQLDGELRLAEAEPDLELRRMWLSWLEDQVTEHHRLCADLRRSVLDATMAAGPDPYLARTGDHLMLEAQALEAWGTSYRARRAA</sequence>
<protein>
    <recommendedName>
        <fullName evidence="4">Secreted protein</fullName>
    </recommendedName>
</protein>
<proteinExistence type="predicted"/>
<gene>
    <name evidence="2" type="ORF">ATJ97_2101</name>
</gene>
<dbReference type="Proteomes" id="UP000222106">
    <property type="component" value="Unassembled WGS sequence"/>
</dbReference>
<evidence type="ECO:0000313" key="3">
    <source>
        <dbReference type="Proteomes" id="UP000222106"/>
    </source>
</evidence>